<evidence type="ECO:0000313" key="2">
    <source>
        <dbReference type="EMBL" id="GJT58859.1"/>
    </source>
</evidence>
<reference evidence="2" key="1">
    <citation type="journal article" date="2022" name="Int. J. Mol. Sci.">
        <title>Draft Genome of Tanacetum Coccineum: Genomic Comparison of Closely Related Tanacetum-Family Plants.</title>
        <authorList>
            <person name="Yamashiro T."/>
            <person name="Shiraishi A."/>
            <person name="Nakayama K."/>
            <person name="Satake H."/>
        </authorList>
    </citation>
    <scope>NUCLEOTIDE SEQUENCE</scope>
</reference>
<proteinExistence type="predicted"/>
<feature type="chain" id="PRO_5046024258" description="CCHC-type domain-containing protein" evidence="1">
    <location>
        <begin position="17"/>
        <end position="751"/>
    </location>
</feature>
<dbReference type="Proteomes" id="UP001151760">
    <property type="component" value="Unassembled WGS sequence"/>
</dbReference>
<comment type="caution">
    <text evidence="2">The sequence shown here is derived from an EMBL/GenBank/DDBJ whole genome shotgun (WGS) entry which is preliminary data.</text>
</comment>
<evidence type="ECO:0000313" key="3">
    <source>
        <dbReference type="Proteomes" id="UP001151760"/>
    </source>
</evidence>
<dbReference type="EMBL" id="BQNB010017056">
    <property type="protein sequence ID" value="GJT58859.1"/>
    <property type="molecule type" value="Genomic_DNA"/>
</dbReference>
<organism evidence="2 3">
    <name type="scientific">Tanacetum coccineum</name>
    <dbReference type="NCBI Taxonomy" id="301880"/>
    <lineage>
        <taxon>Eukaryota</taxon>
        <taxon>Viridiplantae</taxon>
        <taxon>Streptophyta</taxon>
        <taxon>Embryophyta</taxon>
        <taxon>Tracheophyta</taxon>
        <taxon>Spermatophyta</taxon>
        <taxon>Magnoliopsida</taxon>
        <taxon>eudicotyledons</taxon>
        <taxon>Gunneridae</taxon>
        <taxon>Pentapetalae</taxon>
        <taxon>asterids</taxon>
        <taxon>campanulids</taxon>
        <taxon>Asterales</taxon>
        <taxon>Asteraceae</taxon>
        <taxon>Asteroideae</taxon>
        <taxon>Anthemideae</taxon>
        <taxon>Anthemidinae</taxon>
        <taxon>Tanacetum</taxon>
    </lineage>
</organism>
<keyword evidence="3" id="KW-1185">Reference proteome</keyword>
<reference evidence="2" key="2">
    <citation type="submission" date="2022-01" db="EMBL/GenBank/DDBJ databases">
        <authorList>
            <person name="Yamashiro T."/>
            <person name="Shiraishi A."/>
            <person name="Satake H."/>
            <person name="Nakayama K."/>
        </authorList>
    </citation>
    <scope>NUCLEOTIDE SEQUENCE</scope>
</reference>
<feature type="signal peptide" evidence="1">
    <location>
        <begin position="1"/>
        <end position="16"/>
    </location>
</feature>
<sequence>MELFVQLICVFCGSLSDEYGCPCSTCKLCGNEAHYGYDCPSQVLFVYNQDPCFNQNLDNFPQTSPSFPQQYLCCEDCGGPHATFQCQPMNQSFYNSNSSGFDQIQPPQYSVVHQPPQETSAEMLQARETLMEAIQAFLKKYDHIPPREKSMALLLAEERFLKIKQAFEEEQNQPEIIQELLLQLIQDLKLLDEILPKQAEEKGTNKQVQKKQEEKSIAELLAEEQAATINSLYQKPDLLQSFIYHDDDNNDDDCDKESILSMNTDMFETPSPDAIMTSSPIEEPKDSLIMEDEDIDTIPEKESDEENESSVENLFHIPSESEVTFDNESECDLPNFDDSLLDVFDDNCAIFSRPLFDSYGDTTSSEYSSDDESILEEDVFSNLPFKFDVESISSDVYPIYDEVLEDIDSTNYLIDSIIDFSPKIDPLLEEFAGELALINPIPPGIDEVDFDPEGDSRLIEKLSYDNSSPRPPEELNSEDIIEFFSAFPIPVEGSDFLLEETNTILSYLDDSLPELETFSFDIEEKNSGSTTTHADISLPKYDSFHFDLSDTSLQLADKSDSVFEKFDDELTHIISPPEYDCYYFDIKPDPGELTRVVVEDIFGEPRVHMPDVLTTLPTLCQDLDFTLSTDFSGSDHVVSFPSENRNKTFDPRISIKVQSKRFLSLNEFSISFISDPLSPVLETLLLFSSKNEDKVFNPRILLKEEKSPHLLSHQGFKAFKIIHNFLNESPMMIYEGDMPILDVSYLYFYPP</sequence>
<keyword evidence="1" id="KW-0732">Signal</keyword>
<accession>A0ABQ5F6R4</accession>
<name>A0ABQ5F6R4_9ASTR</name>
<protein>
    <recommendedName>
        <fullName evidence="4">CCHC-type domain-containing protein</fullName>
    </recommendedName>
</protein>
<evidence type="ECO:0000256" key="1">
    <source>
        <dbReference type="SAM" id="SignalP"/>
    </source>
</evidence>
<gene>
    <name evidence="2" type="ORF">Tco_1002392</name>
</gene>
<evidence type="ECO:0008006" key="4">
    <source>
        <dbReference type="Google" id="ProtNLM"/>
    </source>
</evidence>